<gene>
    <name evidence="1" type="ORF">ARALYDRAFT_673889</name>
</gene>
<protein>
    <submittedName>
        <fullName evidence="1">Predicted protein</fullName>
    </submittedName>
</protein>
<dbReference type="PANTHER" id="PTHR15827">
    <property type="entry name" value="CYCLIN-DEPENDENT KINASE 2-INTERACTING PROTEIN"/>
    <property type="match status" value="1"/>
</dbReference>
<accession>D7LA76</accession>
<dbReference type="PANTHER" id="PTHR15827:SF2">
    <property type="entry name" value="CYCLIN-DEPENDENT KINASE 2-INTERACTING PROTEIN"/>
    <property type="match status" value="1"/>
</dbReference>
<dbReference type="Proteomes" id="UP000008694">
    <property type="component" value="Unassembled WGS sequence"/>
</dbReference>
<organism evidence="2">
    <name type="scientific">Arabidopsis lyrata subsp. lyrata</name>
    <name type="common">Lyre-leaved rock-cress</name>
    <dbReference type="NCBI Taxonomy" id="81972"/>
    <lineage>
        <taxon>Eukaryota</taxon>
        <taxon>Viridiplantae</taxon>
        <taxon>Streptophyta</taxon>
        <taxon>Embryophyta</taxon>
        <taxon>Tracheophyta</taxon>
        <taxon>Spermatophyta</taxon>
        <taxon>Magnoliopsida</taxon>
        <taxon>eudicotyledons</taxon>
        <taxon>Gunneridae</taxon>
        <taxon>Pentapetalae</taxon>
        <taxon>rosids</taxon>
        <taxon>malvids</taxon>
        <taxon>Brassicales</taxon>
        <taxon>Brassicaceae</taxon>
        <taxon>Camelineae</taxon>
        <taxon>Arabidopsis</taxon>
    </lineage>
</organism>
<sequence>MMRLGLQNGGGSESYPERPIIYILLKNGVCGYMPMMELGVSSNMFDIKKNALKKLSKQQSAYRIKLLSSYKEMVAVVVEMVNASRSLRCYTKLGTESLVQFSCSKEDSSDAGDCGGIPVFNFWNVSTFGKTQKQKFGTCHIDMITKKMAEEFVEMFIREVMIKGLLIMELISLSTEVPSTHQQQLVR</sequence>
<dbReference type="STRING" id="81972.D7LA76"/>
<dbReference type="eggNOG" id="ENOG502QR42">
    <property type="taxonomic scope" value="Eukaryota"/>
</dbReference>
<evidence type="ECO:0000313" key="2">
    <source>
        <dbReference type="Proteomes" id="UP000008694"/>
    </source>
</evidence>
<dbReference type="HOGENOM" id="CLU_1322505_0_0_1"/>
<evidence type="ECO:0000313" key="1">
    <source>
        <dbReference type="EMBL" id="EFH62082.1"/>
    </source>
</evidence>
<dbReference type="AlphaFoldDB" id="D7LA76"/>
<dbReference type="EMBL" id="GL348715">
    <property type="protein sequence ID" value="EFH62082.1"/>
    <property type="molecule type" value="Genomic_DNA"/>
</dbReference>
<reference evidence="2" key="1">
    <citation type="journal article" date="2011" name="Nat. Genet.">
        <title>The Arabidopsis lyrata genome sequence and the basis of rapid genome size change.</title>
        <authorList>
            <person name="Hu T.T."/>
            <person name="Pattyn P."/>
            <person name="Bakker E.G."/>
            <person name="Cao J."/>
            <person name="Cheng J.-F."/>
            <person name="Clark R.M."/>
            <person name="Fahlgren N."/>
            <person name="Fawcett J.A."/>
            <person name="Grimwood J."/>
            <person name="Gundlach H."/>
            <person name="Haberer G."/>
            <person name="Hollister J.D."/>
            <person name="Ossowski S."/>
            <person name="Ottilar R.P."/>
            <person name="Salamov A.A."/>
            <person name="Schneeberger K."/>
            <person name="Spannagl M."/>
            <person name="Wang X."/>
            <person name="Yang L."/>
            <person name="Nasrallah M.E."/>
            <person name="Bergelson J."/>
            <person name="Carrington J.C."/>
            <person name="Gaut B.S."/>
            <person name="Schmutz J."/>
            <person name="Mayer K.F.X."/>
            <person name="Van de Peer Y."/>
            <person name="Grigoriev I.V."/>
            <person name="Nordborg M."/>
            <person name="Weigel D."/>
            <person name="Guo Y.-L."/>
        </authorList>
    </citation>
    <scope>NUCLEOTIDE SEQUENCE [LARGE SCALE GENOMIC DNA]</scope>
    <source>
        <strain evidence="2">cv. MN47</strain>
    </source>
</reference>
<dbReference type="Gramene" id="Al_scaffold_0003_3086">
    <property type="protein sequence ID" value="Al_scaffold_0003_3086"/>
    <property type="gene ID" value="Al_scaffold_0003_3086"/>
</dbReference>
<keyword evidence="2" id="KW-1185">Reference proteome</keyword>
<proteinExistence type="predicted"/>
<name>D7LA76_ARALL</name>